<dbReference type="Proteomes" id="UP000176609">
    <property type="component" value="Unassembled WGS sequence"/>
</dbReference>
<dbReference type="AlphaFoldDB" id="A0A1F6AP20"/>
<comment type="caution">
    <text evidence="1">The sequence shown here is derived from an EMBL/GenBank/DDBJ whole genome shotgun (WGS) entry which is preliminary data.</text>
</comment>
<evidence type="ECO:0000313" key="1">
    <source>
        <dbReference type="EMBL" id="OGG26223.1"/>
    </source>
</evidence>
<protein>
    <submittedName>
        <fullName evidence="1">Uncharacterized protein</fullName>
    </submittedName>
</protein>
<sequence length="59" mass="6817">MSELLPKEKIARMTMNSLSLPERFFSENENFNSVVTTFFFASLIKMKKNKPMKEGITAI</sequence>
<proteinExistence type="predicted"/>
<gene>
    <name evidence="1" type="ORF">A2960_04575</name>
</gene>
<reference evidence="1 2" key="1">
    <citation type="journal article" date="2016" name="Nat. Commun.">
        <title>Thousands of microbial genomes shed light on interconnected biogeochemical processes in an aquifer system.</title>
        <authorList>
            <person name="Anantharaman K."/>
            <person name="Brown C.T."/>
            <person name="Hug L.A."/>
            <person name="Sharon I."/>
            <person name="Castelle C.J."/>
            <person name="Probst A.J."/>
            <person name="Thomas B.C."/>
            <person name="Singh A."/>
            <person name="Wilkins M.J."/>
            <person name="Karaoz U."/>
            <person name="Brodie E.L."/>
            <person name="Williams K.H."/>
            <person name="Hubbard S.S."/>
            <person name="Banfield J.F."/>
        </authorList>
    </citation>
    <scope>NUCLEOTIDE SEQUENCE [LARGE SCALE GENOMIC DNA]</scope>
</reference>
<name>A0A1F6AP20_9BACT</name>
<accession>A0A1F6AP20</accession>
<organism evidence="1 2">
    <name type="scientific">Candidatus Gottesmanbacteria bacterium RIFCSPLOWO2_01_FULL_39_12b</name>
    <dbReference type="NCBI Taxonomy" id="1798388"/>
    <lineage>
        <taxon>Bacteria</taxon>
        <taxon>Candidatus Gottesmaniibacteriota</taxon>
    </lineage>
</organism>
<evidence type="ECO:0000313" key="2">
    <source>
        <dbReference type="Proteomes" id="UP000176609"/>
    </source>
</evidence>
<dbReference type="EMBL" id="MFJR01000012">
    <property type="protein sequence ID" value="OGG26223.1"/>
    <property type="molecule type" value="Genomic_DNA"/>
</dbReference>